<dbReference type="EMBL" id="JAGUCN010000010">
    <property type="protein sequence ID" value="MBS2211817.1"/>
    <property type="molecule type" value="Genomic_DNA"/>
</dbReference>
<dbReference type="SUPFAM" id="SSF55729">
    <property type="entry name" value="Acyl-CoA N-acyltransferases (Nat)"/>
    <property type="match status" value="1"/>
</dbReference>
<dbReference type="InterPro" id="IPR051531">
    <property type="entry name" value="N-acetyltransferase"/>
</dbReference>
<dbReference type="PANTHER" id="PTHR43792">
    <property type="entry name" value="GNAT FAMILY, PUTATIVE (AFU_ORTHOLOGUE AFUA_3G00765)-RELATED-RELATED"/>
    <property type="match status" value="1"/>
</dbReference>
<gene>
    <name evidence="2" type="ORF">KEM09_10400</name>
</gene>
<accession>A0ABS5KAA4</accession>
<comment type="caution">
    <text evidence="2">The sequence shown here is derived from an EMBL/GenBank/DDBJ whole genome shotgun (WGS) entry which is preliminary data.</text>
</comment>
<organism evidence="2 3">
    <name type="scientific">Carboxylicivirga mesophila</name>
    <dbReference type="NCBI Taxonomy" id="1166478"/>
    <lineage>
        <taxon>Bacteria</taxon>
        <taxon>Pseudomonadati</taxon>
        <taxon>Bacteroidota</taxon>
        <taxon>Bacteroidia</taxon>
        <taxon>Marinilabiliales</taxon>
        <taxon>Marinilabiliaceae</taxon>
        <taxon>Carboxylicivirga</taxon>
    </lineage>
</organism>
<dbReference type="PANTHER" id="PTHR43792:SF1">
    <property type="entry name" value="N-ACETYLTRANSFERASE DOMAIN-CONTAINING PROTEIN"/>
    <property type="match status" value="1"/>
</dbReference>
<dbReference type="Gene3D" id="3.40.630.30">
    <property type="match status" value="1"/>
</dbReference>
<dbReference type="Pfam" id="PF13302">
    <property type="entry name" value="Acetyltransf_3"/>
    <property type="match status" value="1"/>
</dbReference>
<proteinExistence type="predicted"/>
<evidence type="ECO:0000259" key="1">
    <source>
        <dbReference type="PROSITE" id="PS51186"/>
    </source>
</evidence>
<reference evidence="2 3" key="1">
    <citation type="journal article" date="2014" name="Int. J. Syst. Evol. Microbiol.">
        <title>Carboxylicivirga gen. nov. in the family Marinilabiliaceae with two novel species, Carboxylicivirga mesophila sp. nov. and Carboxylicivirga taeanensis sp. nov., and reclassification of Cytophaga fermentans as Saccharicrinis fermentans gen. nov., comb. nov.</title>
        <authorList>
            <person name="Yang S.H."/>
            <person name="Seo H.S."/>
            <person name="Woo J.H."/>
            <person name="Oh H.M."/>
            <person name="Jang H."/>
            <person name="Lee J.H."/>
            <person name="Kim S.J."/>
            <person name="Kwon K.K."/>
        </authorList>
    </citation>
    <scope>NUCLEOTIDE SEQUENCE [LARGE SCALE GENOMIC DNA]</scope>
    <source>
        <strain evidence="2 3">JCM 18290</strain>
    </source>
</reference>
<name>A0ABS5KAA4_9BACT</name>
<sequence>MKLQTKRLIIRPIDADDATALFKYRSDKEANQYQGWIPETIADAEAFIAKVAKQVNVPDTWFQLVLIEPATQQIIGDVGLHFFDSDNQQVEIGCTIDKTFQGRGFATEALEVVVDYLFNHLSKHRIITSIDPANSSSIKLVERLGFRKEAHFVQSLLINGQWVDDLVYAVLKKDWKTIV</sequence>
<evidence type="ECO:0000313" key="2">
    <source>
        <dbReference type="EMBL" id="MBS2211817.1"/>
    </source>
</evidence>
<dbReference type="InterPro" id="IPR016181">
    <property type="entry name" value="Acyl_CoA_acyltransferase"/>
</dbReference>
<protein>
    <submittedName>
        <fullName evidence="2">GNAT family N-acetyltransferase</fullName>
    </submittedName>
</protein>
<feature type="domain" description="N-acetyltransferase" evidence="1">
    <location>
        <begin position="8"/>
        <end position="173"/>
    </location>
</feature>
<dbReference type="PROSITE" id="PS51186">
    <property type="entry name" value="GNAT"/>
    <property type="match status" value="1"/>
</dbReference>
<keyword evidence="3" id="KW-1185">Reference proteome</keyword>
<dbReference type="Proteomes" id="UP000721861">
    <property type="component" value="Unassembled WGS sequence"/>
</dbReference>
<evidence type="ECO:0000313" key="3">
    <source>
        <dbReference type="Proteomes" id="UP000721861"/>
    </source>
</evidence>
<dbReference type="InterPro" id="IPR000182">
    <property type="entry name" value="GNAT_dom"/>
</dbReference>
<dbReference type="RefSeq" id="WP_212228118.1">
    <property type="nucleotide sequence ID" value="NZ_JAGUCN010000010.1"/>
</dbReference>